<dbReference type="InterPro" id="IPR038766">
    <property type="entry name" value="Membrane_comp_ABC_pdt"/>
</dbReference>
<evidence type="ECO:0000256" key="4">
    <source>
        <dbReference type="ARBA" id="ARBA00022989"/>
    </source>
</evidence>
<feature type="transmembrane region" description="Helical" evidence="7">
    <location>
        <begin position="978"/>
        <end position="1000"/>
    </location>
</feature>
<protein>
    <submittedName>
        <fullName evidence="10">ABC transporter permease</fullName>
    </submittedName>
</protein>
<comment type="subcellular location">
    <subcellularLocation>
        <location evidence="1">Cell membrane</location>
        <topology evidence="1">Multi-pass membrane protein</topology>
    </subcellularLocation>
</comment>
<evidence type="ECO:0000256" key="2">
    <source>
        <dbReference type="ARBA" id="ARBA00022475"/>
    </source>
</evidence>
<name>A0A926I2H5_9FIRM</name>
<feature type="transmembrane region" description="Helical" evidence="7">
    <location>
        <begin position="925"/>
        <end position="945"/>
    </location>
</feature>
<feature type="transmembrane region" description="Helical" evidence="7">
    <location>
        <begin position="577"/>
        <end position="605"/>
    </location>
</feature>
<feature type="coiled-coil region" evidence="6">
    <location>
        <begin position="259"/>
        <end position="503"/>
    </location>
</feature>
<organism evidence="10 11">
    <name type="scientific">Bianquea renquensis</name>
    <dbReference type="NCBI Taxonomy" id="2763661"/>
    <lineage>
        <taxon>Bacteria</taxon>
        <taxon>Bacillati</taxon>
        <taxon>Bacillota</taxon>
        <taxon>Clostridia</taxon>
        <taxon>Eubacteriales</taxon>
        <taxon>Bianqueaceae</taxon>
        <taxon>Bianquea</taxon>
    </lineage>
</organism>
<dbReference type="Proteomes" id="UP000657006">
    <property type="component" value="Unassembled WGS sequence"/>
</dbReference>
<evidence type="ECO:0000259" key="9">
    <source>
        <dbReference type="Pfam" id="PF12704"/>
    </source>
</evidence>
<reference evidence="10" key="1">
    <citation type="submission" date="2020-08" db="EMBL/GenBank/DDBJ databases">
        <title>Genome public.</title>
        <authorList>
            <person name="Liu C."/>
            <person name="Sun Q."/>
        </authorList>
    </citation>
    <scope>NUCLEOTIDE SEQUENCE</scope>
    <source>
        <strain evidence="10">NSJ-32</strain>
    </source>
</reference>
<evidence type="ECO:0000256" key="3">
    <source>
        <dbReference type="ARBA" id="ARBA00022692"/>
    </source>
</evidence>
<feature type="domain" description="MacB-like periplasmic core" evidence="9">
    <location>
        <begin position="702"/>
        <end position="884"/>
    </location>
</feature>
<dbReference type="AlphaFoldDB" id="A0A926I2H5"/>
<feature type="transmembrane region" description="Helical" evidence="7">
    <location>
        <begin position="526"/>
        <end position="547"/>
    </location>
</feature>
<accession>A0A926I2H5</accession>
<keyword evidence="6" id="KW-0175">Coiled coil</keyword>
<keyword evidence="2" id="KW-1003">Cell membrane</keyword>
<dbReference type="Pfam" id="PF02687">
    <property type="entry name" value="FtsX"/>
    <property type="match status" value="2"/>
</dbReference>
<feature type="transmembrane region" description="Helical" evidence="7">
    <location>
        <begin position="625"/>
        <end position="647"/>
    </location>
</feature>
<feature type="domain" description="ABC3 transporter permease C-terminal" evidence="8">
    <location>
        <begin position="929"/>
        <end position="1045"/>
    </location>
</feature>
<evidence type="ECO:0000256" key="7">
    <source>
        <dbReference type="SAM" id="Phobius"/>
    </source>
</evidence>
<evidence type="ECO:0000256" key="1">
    <source>
        <dbReference type="ARBA" id="ARBA00004651"/>
    </source>
</evidence>
<feature type="transmembrane region" description="Helical" evidence="7">
    <location>
        <begin position="698"/>
        <end position="718"/>
    </location>
</feature>
<evidence type="ECO:0000256" key="5">
    <source>
        <dbReference type="ARBA" id="ARBA00023136"/>
    </source>
</evidence>
<keyword evidence="4 7" id="KW-1133">Transmembrane helix</keyword>
<evidence type="ECO:0000256" key="6">
    <source>
        <dbReference type="SAM" id="Coils"/>
    </source>
</evidence>
<comment type="caution">
    <text evidence="10">The sequence shown here is derived from an EMBL/GenBank/DDBJ whole genome shotgun (WGS) entry which is preliminary data.</text>
</comment>
<evidence type="ECO:0000313" key="11">
    <source>
        <dbReference type="Proteomes" id="UP000657006"/>
    </source>
</evidence>
<evidence type="ECO:0000313" key="10">
    <source>
        <dbReference type="EMBL" id="MBC8544503.1"/>
    </source>
</evidence>
<feature type="domain" description="MacB-like periplasmic core" evidence="9">
    <location>
        <begin position="21"/>
        <end position="217"/>
    </location>
</feature>
<keyword evidence="5 7" id="KW-0472">Membrane</keyword>
<proteinExistence type="predicted"/>
<dbReference type="Gene3D" id="1.10.287.1490">
    <property type="match status" value="1"/>
</dbReference>
<feature type="domain" description="ABC3 transporter permease C-terminal" evidence="8">
    <location>
        <begin position="532"/>
        <end position="644"/>
    </location>
</feature>
<dbReference type="Pfam" id="PF12704">
    <property type="entry name" value="MacB_PCD"/>
    <property type="match status" value="2"/>
</dbReference>
<dbReference type="PANTHER" id="PTHR30287:SF1">
    <property type="entry name" value="INNER MEMBRANE PROTEIN"/>
    <property type="match status" value="1"/>
</dbReference>
<dbReference type="EMBL" id="JACRSQ010000023">
    <property type="protein sequence ID" value="MBC8544503.1"/>
    <property type="molecule type" value="Genomic_DNA"/>
</dbReference>
<sequence length="1055" mass="117337">MRSTFIKELRRSITRSVSRFMAIFAIVALGAGFLAGLNASAPDMRLTVDEYFRESNFMDFRLLSTMGFTEDDIQALREQEGIREVMAVHSTDVEATIGDKDYILRIHGMPEESENAINRLVLVEGRMPQAEGECLINPGKIGSESIQVGDVIVLKDPDGDLNETLDTQTYTVVGLVQSSYYLTFSFGTTELGNGTVNYAMYVPDTDFVQDVFTDVYATVEGTEGISSFSGAYDDRIDGVETNLEIFAEEREQVRYDEIKEEAQAKINEAWDEYAESEAEANEKLAEAKSALEEVEATLAQSRQELEEGQQEYENGVSELASQKKQFEETIASAQSEIDRGFAQWEEGNRQLTESKPQLEAAKEQIDAAQAQIEQLQAAGMTEQAAAAMEQLEPVKQQYEASLDEYTKQQATLDAAKSQLEDSQAELTQKTESAQAQFAKAQRELDSAKTALDEGKTQLEQGEKELEQGQADYAEQEAEARKQLADAKSQIEESQEEIDALEMPEWYILNRHKNEGFASMESDAKRLASIATAFPWIFFVVAALVSLTTMTRMVEEERVLIGTYKALGYGKGRIAAKYLLYAGIACIAGCIVGILIGFQVLPAVIIRAYGTMYILPDTVIAFQWKYALIAGIMSIICTLGATIAACFAKLREMPASLMLPPAPKAGKRILLERIPFLWSHVPFLKKVTFRNLFRYKKRLFMTVIGIAGCTGLLLTGFGIKDSIGDILDNQYEDIYEYDALVSFEDAAKAAESKAMLEDVPTVSDYLLSETKSVEVSGDKQSMTATLLVPEDTAQLNTFVNFRERIGQRKLVLNSDSVLVTEKLAKELGVQEGDSIQIDSSGQLVNLTVGGVTENYIGHYIYMSHEMYRSVFSEELLYNQAMVVLSGTEEEKQAFPDAVLGHDNIATARLMNDVSESFQNMIQSLDAVVVVLIVCAGMLAFIVLYNLTNINVTERQREIATIKVLGFYDKEVNAYIYRETVLLTILGCAVGLVLGVFMHSFVIQTAEVDMVMFGRRLHPASFVWSAVLTMLFSVFVNLVMYKKMQKISMVESLKSVD</sequence>
<gene>
    <name evidence="10" type="ORF">H8730_13230</name>
</gene>
<dbReference type="InterPro" id="IPR003838">
    <property type="entry name" value="ABC3_permease_C"/>
</dbReference>
<dbReference type="GO" id="GO:0005886">
    <property type="term" value="C:plasma membrane"/>
    <property type="evidence" value="ECO:0007669"/>
    <property type="project" value="UniProtKB-SubCell"/>
</dbReference>
<dbReference type="PANTHER" id="PTHR30287">
    <property type="entry name" value="MEMBRANE COMPONENT OF PREDICTED ABC SUPERFAMILY METABOLITE UPTAKE TRANSPORTER"/>
    <property type="match status" value="1"/>
</dbReference>
<dbReference type="RefSeq" id="WP_249289928.1">
    <property type="nucleotide sequence ID" value="NZ_JACRSQ010000023.1"/>
</dbReference>
<evidence type="ECO:0000259" key="8">
    <source>
        <dbReference type="Pfam" id="PF02687"/>
    </source>
</evidence>
<keyword evidence="11" id="KW-1185">Reference proteome</keyword>
<feature type="transmembrane region" description="Helical" evidence="7">
    <location>
        <begin position="1020"/>
        <end position="1039"/>
    </location>
</feature>
<keyword evidence="3 7" id="KW-0812">Transmembrane</keyword>
<dbReference type="InterPro" id="IPR025857">
    <property type="entry name" value="MacB_PCD"/>
</dbReference>